<keyword evidence="1 3" id="KW-0378">Hydrolase</keyword>
<keyword evidence="4" id="KW-1185">Reference proteome</keyword>
<dbReference type="PANTHER" id="PTHR43156">
    <property type="entry name" value="STAGE II SPORULATION PROTEIN E-RELATED"/>
    <property type="match status" value="1"/>
</dbReference>
<proteinExistence type="predicted"/>
<feature type="domain" description="PPM-type phosphatase" evidence="2">
    <location>
        <begin position="176"/>
        <end position="392"/>
    </location>
</feature>
<dbReference type="EMBL" id="CP141261">
    <property type="protein sequence ID" value="WRL65902.1"/>
    <property type="molecule type" value="Genomic_DNA"/>
</dbReference>
<accession>A0ABZ1B528</accession>
<dbReference type="Pfam" id="PF07228">
    <property type="entry name" value="SpoIIE"/>
    <property type="match status" value="1"/>
</dbReference>
<dbReference type="Gene3D" id="3.60.40.10">
    <property type="entry name" value="PPM-type phosphatase domain"/>
    <property type="match status" value="1"/>
</dbReference>
<evidence type="ECO:0000313" key="3">
    <source>
        <dbReference type="EMBL" id="WRL65902.1"/>
    </source>
</evidence>
<evidence type="ECO:0000259" key="2">
    <source>
        <dbReference type="SMART" id="SM00331"/>
    </source>
</evidence>
<dbReference type="GO" id="GO:0004722">
    <property type="term" value="F:protein serine/threonine phosphatase activity"/>
    <property type="evidence" value="ECO:0007669"/>
    <property type="project" value="UniProtKB-EC"/>
</dbReference>
<dbReference type="EC" id="3.1.3.16" evidence="3"/>
<name>A0ABZ1B528_9ACTN</name>
<organism evidence="3 4">
    <name type="scientific">Blastococcus brunescens</name>
    <dbReference type="NCBI Taxonomy" id="1564165"/>
    <lineage>
        <taxon>Bacteria</taxon>
        <taxon>Bacillati</taxon>
        <taxon>Actinomycetota</taxon>
        <taxon>Actinomycetes</taxon>
        <taxon>Geodermatophilales</taxon>
        <taxon>Geodermatophilaceae</taxon>
        <taxon>Blastococcus</taxon>
    </lineage>
</organism>
<dbReference type="RefSeq" id="WP_324277219.1">
    <property type="nucleotide sequence ID" value="NZ_CP141261.1"/>
</dbReference>
<evidence type="ECO:0000313" key="4">
    <source>
        <dbReference type="Proteomes" id="UP001324287"/>
    </source>
</evidence>
<dbReference type="SMART" id="SM00331">
    <property type="entry name" value="PP2C_SIG"/>
    <property type="match status" value="1"/>
</dbReference>
<reference evidence="3 4" key="1">
    <citation type="submission" date="2023-12" db="EMBL/GenBank/DDBJ databases">
        <title>Blastococcus brunescens sp. nov., an actonobacterium isolated from sandstone collected in sahara desert.</title>
        <authorList>
            <person name="Gtari M."/>
            <person name="Ghodhbane F."/>
        </authorList>
    </citation>
    <scope>NUCLEOTIDE SEQUENCE [LARGE SCALE GENOMIC DNA]</scope>
    <source>
        <strain evidence="3 4">BMG 8361</strain>
    </source>
</reference>
<gene>
    <name evidence="3" type="ORF">U6N30_10320</name>
</gene>
<dbReference type="InterPro" id="IPR036457">
    <property type="entry name" value="PPM-type-like_dom_sf"/>
</dbReference>
<protein>
    <submittedName>
        <fullName evidence="3">PP2C family protein-serine/threonine phosphatase</fullName>
        <ecNumber evidence="3">3.1.3.16</ecNumber>
    </submittedName>
</protein>
<sequence length="402" mass="43733">MTSSEPGVLPEDPIRQLLRESHLLSADQVAPTVAARAADLGFLETVIYLADYEQVSLLPLPGSGVPPRQELSIEGTVAGLAYRRMELAHTDRPGSGHHLWLSLVDGAERLGVIELRVETATAAVEDEARILASLVAELIVVNDLYSDFFSRLRRRKVMTLAAEIQWDLLPPLTFATDRVVIAGALEPAYEIGGDTFDYAVTNDTADLLVLDSVGHGLASALLSSAAVGAYRHARRSQLDLPEISQAMNTVIAQQFGASQFATAAIVRLDLDTGQLRWVNAGHPAPLILRRGSLIHLPACLPARPLGLQSGKPLECETRLQPGDQVLLYTDGIVEARSPTGEFFGEERLADFILRAAAAGDPAPETIRRLMRHVLVHQADQLQDDASIVLLEWRTGRELHLLE</sequence>
<dbReference type="Proteomes" id="UP001324287">
    <property type="component" value="Chromosome"/>
</dbReference>
<evidence type="ECO:0000256" key="1">
    <source>
        <dbReference type="ARBA" id="ARBA00022801"/>
    </source>
</evidence>
<dbReference type="InterPro" id="IPR001932">
    <property type="entry name" value="PPM-type_phosphatase-like_dom"/>
</dbReference>
<dbReference type="PANTHER" id="PTHR43156:SF2">
    <property type="entry name" value="STAGE II SPORULATION PROTEIN E"/>
    <property type="match status" value="1"/>
</dbReference>
<dbReference type="InterPro" id="IPR052016">
    <property type="entry name" value="Bact_Sigma-Reg"/>
</dbReference>
<dbReference type="SUPFAM" id="SSF81606">
    <property type="entry name" value="PP2C-like"/>
    <property type="match status" value="1"/>
</dbReference>